<dbReference type="Proteomes" id="UP000431092">
    <property type="component" value="Unassembled WGS sequence"/>
</dbReference>
<keyword evidence="2" id="KW-1185">Reference proteome</keyword>
<reference evidence="1 2" key="1">
    <citation type="submission" date="2019-11" db="EMBL/GenBank/DDBJ databases">
        <title>Whole genome sequencing identifies a novel species of the genus Arsenicicoccus isolated from human blood.</title>
        <authorList>
            <person name="Jeong J.H."/>
            <person name="Kweon O.J."/>
            <person name="Kim H.R."/>
            <person name="Kim T.-H."/>
            <person name="Ha S.-M."/>
            <person name="Lee M.-K."/>
        </authorList>
    </citation>
    <scope>NUCLEOTIDE SEQUENCE [LARGE SCALE GENOMIC DNA]</scope>
    <source>
        <strain evidence="1 2">MKL-02</strain>
    </source>
</reference>
<dbReference type="EMBL" id="WLVL01000019">
    <property type="protein sequence ID" value="MTB71351.1"/>
    <property type="molecule type" value="Genomic_DNA"/>
</dbReference>
<evidence type="ECO:0000313" key="1">
    <source>
        <dbReference type="EMBL" id="MTB71351.1"/>
    </source>
</evidence>
<evidence type="ECO:0000313" key="2">
    <source>
        <dbReference type="Proteomes" id="UP000431092"/>
    </source>
</evidence>
<name>A0A6I3ISV7_9MICO</name>
<proteinExistence type="predicted"/>
<protein>
    <submittedName>
        <fullName evidence="1">Uncharacterized protein</fullName>
    </submittedName>
</protein>
<comment type="caution">
    <text evidence="1">The sequence shown here is derived from an EMBL/GenBank/DDBJ whole genome shotgun (WGS) entry which is preliminary data.</text>
</comment>
<gene>
    <name evidence="1" type="ORF">GGG17_05080</name>
</gene>
<dbReference type="RefSeq" id="WP_154592693.1">
    <property type="nucleotide sequence ID" value="NZ_CP171001.1"/>
</dbReference>
<accession>A0A6I3ISV7</accession>
<organism evidence="1 2">
    <name type="scientific">Arsenicicoccus cauae</name>
    <dbReference type="NCBI Taxonomy" id="2663847"/>
    <lineage>
        <taxon>Bacteria</taxon>
        <taxon>Bacillati</taxon>
        <taxon>Actinomycetota</taxon>
        <taxon>Actinomycetes</taxon>
        <taxon>Micrococcales</taxon>
        <taxon>Intrasporangiaceae</taxon>
        <taxon>Arsenicicoccus</taxon>
    </lineage>
</organism>
<dbReference type="AlphaFoldDB" id="A0A6I3ISV7"/>
<sequence>MQWPVGKHDEHDGVDLVGHLQRGPGLHVGHVLGYLLAVGHRAVDPAVKHERWRHLTGRHRDGRDR</sequence>